<evidence type="ECO:0000259" key="4">
    <source>
        <dbReference type="Pfam" id="PF08839"/>
    </source>
</evidence>
<evidence type="ECO:0000256" key="1">
    <source>
        <dbReference type="ARBA" id="ARBA00008356"/>
    </source>
</evidence>
<evidence type="ECO:0008006" key="8">
    <source>
        <dbReference type="Google" id="ProtNLM"/>
    </source>
</evidence>
<keyword evidence="7" id="KW-1185">Reference proteome</keyword>
<protein>
    <recommendedName>
        <fullName evidence="8">CDT1 Geminin-binding domain-containing protein</fullName>
    </recommendedName>
</protein>
<name>A0A0B1SJV0_OESDE</name>
<gene>
    <name evidence="6" type="ORF">OESDEN_16484</name>
</gene>
<dbReference type="AlphaFoldDB" id="A0A0B1SJV0"/>
<proteinExistence type="inferred from homology"/>
<dbReference type="Gene3D" id="1.10.10.1420">
    <property type="entry name" value="DNA replication factor Cdt1, C-terminal WH domain"/>
    <property type="match status" value="1"/>
</dbReference>
<evidence type="ECO:0000313" key="6">
    <source>
        <dbReference type="EMBL" id="KHJ83812.1"/>
    </source>
</evidence>
<evidence type="ECO:0000256" key="3">
    <source>
        <dbReference type="SAM" id="MobiDB-lite"/>
    </source>
</evidence>
<feature type="domain" description="DNA replication factor Cdt1 C-terminal" evidence="5">
    <location>
        <begin position="181"/>
        <end position="221"/>
    </location>
</feature>
<feature type="region of interest" description="Disordered" evidence="3">
    <location>
        <begin position="1"/>
        <end position="21"/>
    </location>
</feature>
<dbReference type="Proteomes" id="UP000053660">
    <property type="component" value="Unassembled WGS sequence"/>
</dbReference>
<dbReference type="SUPFAM" id="SSF46785">
    <property type="entry name" value="Winged helix' DNA-binding domain"/>
    <property type="match status" value="1"/>
</dbReference>
<sequence>MLPDTPTKPDETPLPGVTPNKLLSPRKKVVNVVPRDPILDSRPRLEGWRMTCRSHVFRYKLVEIAKRYHRKFMERIGLFLSESEHSKLRRFHPKFDIDVECERIPEAEIPDVPRDESERHLEMRDYFATVDTSAPLPSAVDTAIDELKSPVKKVINSERGVPLSPRRFAEKQASKPKEAMSLLERIRAKEAAKKAAENMRDPVTERRKELLQRILHGLLRCITTYIF</sequence>
<evidence type="ECO:0000259" key="5">
    <source>
        <dbReference type="Pfam" id="PF16679"/>
    </source>
</evidence>
<feature type="domain" description="CDT1 Geminin-binding" evidence="4">
    <location>
        <begin position="38"/>
        <end position="110"/>
    </location>
</feature>
<comment type="similarity">
    <text evidence="1">Belongs to the Cdt1 family.</text>
</comment>
<dbReference type="Pfam" id="PF16679">
    <property type="entry name" value="CDT1_C"/>
    <property type="match status" value="1"/>
</dbReference>
<dbReference type="InterPro" id="IPR038090">
    <property type="entry name" value="Cdt1_C_WH_dom_sf"/>
</dbReference>
<keyword evidence="2" id="KW-0131">Cell cycle</keyword>
<dbReference type="OrthoDB" id="5915520at2759"/>
<dbReference type="EMBL" id="KN571682">
    <property type="protein sequence ID" value="KHJ83812.1"/>
    <property type="molecule type" value="Genomic_DNA"/>
</dbReference>
<dbReference type="InterPro" id="IPR036390">
    <property type="entry name" value="WH_DNA-bd_sf"/>
</dbReference>
<dbReference type="InterPro" id="IPR032054">
    <property type="entry name" value="Cdt1_C"/>
</dbReference>
<reference evidence="6 7" key="1">
    <citation type="submission" date="2014-03" db="EMBL/GenBank/DDBJ databases">
        <title>Draft genome of the hookworm Oesophagostomum dentatum.</title>
        <authorList>
            <person name="Mitreva M."/>
        </authorList>
    </citation>
    <scope>NUCLEOTIDE SEQUENCE [LARGE SCALE GENOMIC DNA]</scope>
    <source>
        <strain evidence="6 7">OD-Hann</strain>
    </source>
</reference>
<accession>A0A0B1SJV0</accession>
<dbReference type="Pfam" id="PF08839">
    <property type="entry name" value="CDT1"/>
    <property type="match status" value="1"/>
</dbReference>
<evidence type="ECO:0000313" key="7">
    <source>
        <dbReference type="Proteomes" id="UP000053660"/>
    </source>
</evidence>
<dbReference type="InterPro" id="IPR014939">
    <property type="entry name" value="CDT1_Gemini-bd-like"/>
</dbReference>
<organism evidence="6 7">
    <name type="scientific">Oesophagostomum dentatum</name>
    <name type="common">Nodular worm</name>
    <dbReference type="NCBI Taxonomy" id="61180"/>
    <lineage>
        <taxon>Eukaryota</taxon>
        <taxon>Metazoa</taxon>
        <taxon>Ecdysozoa</taxon>
        <taxon>Nematoda</taxon>
        <taxon>Chromadorea</taxon>
        <taxon>Rhabditida</taxon>
        <taxon>Rhabditina</taxon>
        <taxon>Rhabditomorpha</taxon>
        <taxon>Strongyloidea</taxon>
        <taxon>Strongylidae</taxon>
        <taxon>Oesophagostomum</taxon>
    </lineage>
</organism>
<evidence type="ECO:0000256" key="2">
    <source>
        <dbReference type="ARBA" id="ARBA00023306"/>
    </source>
</evidence>